<dbReference type="PRINTS" id="PR01178">
    <property type="entry name" value="GABAB2RECPTR"/>
</dbReference>
<keyword evidence="5 19" id="KW-0732">Signal</keyword>
<dbReference type="Proteomes" id="UP000694701">
    <property type="component" value="Unplaced"/>
</dbReference>
<feature type="transmembrane region" description="Helical" evidence="18">
    <location>
        <begin position="640"/>
        <end position="663"/>
    </location>
</feature>
<evidence type="ECO:0000256" key="14">
    <source>
        <dbReference type="ARBA" id="ARBA00023224"/>
    </source>
</evidence>
<evidence type="ECO:0000256" key="13">
    <source>
        <dbReference type="ARBA" id="ARBA00023180"/>
    </source>
</evidence>
<dbReference type="Gene3D" id="3.40.50.2300">
    <property type="match status" value="2"/>
</dbReference>
<evidence type="ECO:0000256" key="12">
    <source>
        <dbReference type="ARBA" id="ARBA00023170"/>
    </source>
</evidence>
<evidence type="ECO:0000256" key="11">
    <source>
        <dbReference type="ARBA" id="ARBA00023157"/>
    </source>
</evidence>
<keyword evidence="13" id="KW-0325">Glycoprotein</keyword>
<evidence type="ECO:0000256" key="17">
    <source>
        <dbReference type="SAM" id="MobiDB-lite"/>
    </source>
</evidence>
<name>A0A8C2IX86_CYPCA</name>
<dbReference type="InterPro" id="IPR001828">
    <property type="entry name" value="ANF_lig-bd_rcpt"/>
</dbReference>
<keyword evidence="9" id="KW-0175">Coiled coil</keyword>
<keyword evidence="15" id="KW-0628">Postsynaptic cell membrane</keyword>
<feature type="transmembrane region" description="Helical" evidence="18">
    <location>
        <begin position="476"/>
        <end position="497"/>
    </location>
</feature>
<dbReference type="PANTHER" id="PTHR10519:SF74">
    <property type="entry name" value="GAMMA-AMINOBUTYRIC ACID TYPE B RECEPTOR SUBUNIT 2"/>
    <property type="match status" value="1"/>
</dbReference>
<dbReference type="GO" id="GO:0007214">
    <property type="term" value="P:gamma-aminobutyric acid signaling pathway"/>
    <property type="evidence" value="ECO:0007669"/>
    <property type="project" value="TreeGrafter"/>
</dbReference>
<feature type="transmembrane region" description="Helical" evidence="18">
    <location>
        <begin position="554"/>
        <end position="574"/>
    </location>
</feature>
<keyword evidence="2" id="KW-1003">Cell membrane</keyword>
<evidence type="ECO:0000256" key="18">
    <source>
        <dbReference type="SAM" id="Phobius"/>
    </source>
</evidence>
<evidence type="ECO:0000256" key="16">
    <source>
        <dbReference type="ARBA" id="ARBA00034104"/>
    </source>
</evidence>
<dbReference type="PRINTS" id="PR01176">
    <property type="entry name" value="GABABRECEPTR"/>
</dbReference>
<evidence type="ECO:0000256" key="8">
    <source>
        <dbReference type="ARBA" id="ARBA00023040"/>
    </source>
</evidence>
<dbReference type="InterPro" id="IPR002457">
    <property type="entry name" value="GPCR_3_GABA_rcpt_B2"/>
</dbReference>
<dbReference type="PROSITE" id="PS50259">
    <property type="entry name" value="G_PROTEIN_RECEP_F3_4"/>
    <property type="match status" value="1"/>
</dbReference>
<dbReference type="GO" id="GO:0004965">
    <property type="term" value="F:G protein-coupled GABA receptor activity"/>
    <property type="evidence" value="ECO:0007669"/>
    <property type="project" value="InterPro"/>
</dbReference>
<dbReference type="Ensembl" id="ENSCCRT00020094840.1">
    <property type="protein sequence ID" value="ENSCCRP00020086695.1"/>
    <property type="gene ID" value="ENSCCRG00020039917.1"/>
</dbReference>
<evidence type="ECO:0000256" key="5">
    <source>
        <dbReference type="ARBA" id="ARBA00022729"/>
    </source>
</evidence>
<feature type="region of interest" description="Disordered" evidence="17">
    <location>
        <begin position="812"/>
        <end position="839"/>
    </location>
</feature>
<feature type="transmembrane region" description="Helical" evidence="18">
    <location>
        <begin position="705"/>
        <end position="728"/>
    </location>
</feature>
<dbReference type="PRINTS" id="PR00248">
    <property type="entry name" value="GPCRMGR"/>
</dbReference>
<dbReference type="InterPro" id="IPR028082">
    <property type="entry name" value="Peripla_BP_I"/>
</dbReference>
<evidence type="ECO:0000256" key="15">
    <source>
        <dbReference type="ARBA" id="ARBA00023257"/>
    </source>
</evidence>
<feature type="chain" id="PRO_5034951479" evidence="19">
    <location>
        <begin position="32"/>
        <end position="839"/>
    </location>
</feature>
<dbReference type="GO" id="GO:0038039">
    <property type="term" value="C:G protein-coupled receptor heterodimeric complex"/>
    <property type="evidence" value="ECO:0007669"/>
    <property type="project" value="TreeGrafter"/>
</dbReference>
<evidence type="ECO:0000313" key="22">
    <source>
        <dbReference type="Proteomes" id="UP000694701"/>
    </source>
</evidence>
<evidence type="ECO:0000256" key="6">
    <source>
        <dbReference type="ARBA" id="ARBA00022989"/>
    </source>
</evidence>
<keyword evidence="8" id="KW-0297">G-protein coupled receptor</keyword>
<dbReference type="Pfam" id="PF01094">
    <property type="entry name" value="ANF_receptor"/>
    <property type="match status" value="1"/>
</dbReference>
<feature type="signal peptide" evidence="19">
    <location>
        <begin position="1"/>
        <end position="31"/>
    </location>
</feature>
<dbReference type="InterPro" id="IPR017978">
    <property type="entry name" value="GPCR_3_C"/>
</dbReference>
<evidence type="ECO:0000256" key="7">
    <source>
        <dbReference type="ARBA" id="ARBA00023018"/>
    </source>
</evidence>
<dbReference type="CDD" id="cd06366">
    <property type="entry name" value="PBP1_GABAb_receptor"/>
    <property type="match status" value="1"/>
</dbReference>
<evidence type="ECO:0000256" key="10">
    <source>
        <dbReference type="ARBA" id="ARBA00023136"/>
    </source>
</evidence>
<reference evidence="21" key="1">
    <citation type="submission" date="2025-08" db="UniProtKB">
        <authorList>
            <consortium name="Ensembl"/>
        </authorList>
    </citation>
    <scope>IDENTIFICATION</scope>
</reference>
<keyword evidence="12" id="KW-0675">Receptor</keyword>
<comment type="similarity">
    <text evidence="1">Belongs to the G-protein coupled receptor 3 family. GABA-B receptor subfamily.</text>
</comment>
<protein>
    <submittedName>
        <fullName evidence="21">Gamma-aminobutyric acid (GABA) B receptor, 2</fullName>
    </submittedName>
</protein>
<dbReference type="GO" id="GO:0045211">
    <property type="term" value="C:postsynaptic membrane"/>
    <property type="evidence" value="ECO:0007669"/>
    <property type="project" value="UniProtKB-SubCell"/>
</dbReference>
<keyword evidence="11" id="KW-1015">Disulfide bond</keyword>
<evidence type="ECO:0000313" key="21">
    <source>
        <dbReference type="Ensembl" id="ENSCCRP00020086695.1"/>
    </source>
</evidence>
<feature type="domain" description="G-protein coupled receptors family 3 profile" evidence="20">
    <location>
        <begin position="483"/>
        <end position="731"/>
    </location>
</feature>
<evidence type="ECO:0000259" key="20">
    <source>
        <dbReference type="PROSITE" id="PS50259"/>
    </source>
</evidence>
<evidence type="ECO:0000256" key="1">
    <source>
        <dbReference type="ARBA" id="ARBA00008991"/>
    </source>
</evidence>
<dbReference type="FunFam" id="3.40.50.2300:FF:000072">
    <property type="entry name" value="Gamma-aminobutyric acid type B receptor subunit 2"/>
    <property type="match status" value="2"/>
</dbReference>
<feature type="compositionally biased region" description="Low complexity" evidence="17">
    <location>
        <begin position="812"/>
        <end position="822"/>
    </location>
</feature>
<accession>A0A8C2IX86</accession>
<comment type="subcellular location">
    <subcellularLocation>
        <location evidence="16">Postsynaptic cell membrane</location>
        <topology evidence="16">Multi-pass membrane protein</topology>
    </subcellularLocation>
</comment>
<keyword evidence="7" id="KW-0770">Synapse</keyword>
<evidence type="ECO:0000256" key="4">
    <source>
        <dbReference type="ARBA" id="ARBA00022692"/>
    </source>
</evidence>
<evidence type="ECO:0000256" key="3">
    <source>
        <dbReference type="ARBA" id="ARBA00022553"/>
    </source>
</evidence>
<keyword evidence="3" id="KW-0597">Phosphoprotein</keyword>
<evidence type="ECO:0000256" key="19">
    <source>
        <dbReference type="SAM" id="SignalP"/>
    </source>
</evidence>
<dbReference type="PANTHER" id="PTHR10519">
    <property type="entry name" value="GABA-B RECEPTOR"/>
    <property type="match status" value="1"/>
</dbReference>
<dbReference type="PROSITE" id="PS00981">
    <property type="entry name" value="G_PROTEIN_RECEP_F3_3"/>
    <property type="match status" value="1"/>
</dbReference>
<feature type="transmembrane region" description="Helical" evidence="18">
    <location>
        <begin position="586"/>
        <end position="607"/>
    </location>
</feature>
<dbReference type="SUPFAM" id="SSF53822">
    <property type="entry name" value="Periplasmic binding protein-like I"/>
    <property type="match status" value="1"/>
</dbReference>
<feature type="transmembrane region" description="Helical" evidence="18">
    <location>
        <begin position="683"/>
        <end position="699"/>
    </location>
</feature>
<evidence type="ECO:0000256" key="9">
    <source>
        <dbReference type="ARBA" id="ARBA00023054"/>
    </source>
</evidence>
<keyword evidence="6 18" id="KW-1133">Transmembrane helix</keyword>
<organism evidence="21 22">
    <name type="scientific">Cyprinus carpio</name>
    <name type="common">Common carp</name>
    <dbReference type="NCBI Taxonomy" id="7962"/>
    <lineage>
        <taxon>Eukaryota</taxon>
        <taxon>Metazoa</taxon>
        <taxon>Chordata</taxon>
        <taxon>Craniata</taxon>
        <taxon>Vertebrata</taxon>
        <taxon>Euteleostomi</taxon>
        <taxon>Actinopterygii</taxon>
        <taxon>Neopterygii</taxon>
        <taxon>Teleostei</taxon>
        <taxon>Ostariophysi</taxon>
        <taxon>Cypriniformes</taxon>
        <taxon>Cyprinidae</taxon>
        <taxon>Cyprininae</taxon>
        <taxon>Cyprinus</taxon>
    </lineage>
</organism>
<dbReference type="InterPro" id="IPR000337">
    <property type="entry name" value="GPCR_3"/>
</dbReference>
<dbReference type="InterPro" id="IPR017979">
    <property type="entry name" value="GPCR_3_CS"/>
</dbReference>
<sequence length="839" mass="95698">MAPFRRDCRCDMIFLSGCLLLSVLGFHPTLAKVCNDYTRHGLDNNWYTRDGEKLPIMVLMPMNESALMSSISQGIEPAVQLAIQHIRESRQYSFSLITKIYDTECDNAKGLRAFFDAICYGPKHLMIFGGVCPSVTSIIAESLEGWNLVQLSFAATTPVLADRKKYPNFFRTVPSDNAVNPAVVKFLNYYNWSRVGTLTQDVQRFSEVRNDLSDEVEKADIQIADTKRFSNDPCVNVKKLKDNDVRIIIGQFDENLAAKVFCCAYNLNMYGSKYQWIIPGWYQGNWWEQANSTNCTTKKLLTAMEGYISVDFEPLSAKQIKGISGRTPQEYEREYKREREQKGVEASKFHGFAYDGIWVIAKTLTRVMELLRHKERHDMYHNFTVDDREVGKMVLDVMNETNFFGVTGQVMFRNGERMGTIKFTQFQEGQEVKVGEYNAIADVLDLINNTIRFQGVEPPKDRTFVRLQRRQINVPLYSILSTITILGMLMAGTFLFFNIKNRNHRLIKMSSPYMNNLIILGGMLSYASIFLFGLDGSFVSDKEFETLCTVRTWILIVGYTTAFGAMFAKTWRVHAIFKNVKMKKKLWFVVLLLFKEFDLMIFTWQIIKEAKYPMDLYNADPQGRDIAIRPFLEHCENTHMTIWLGIVYAYKGLLMLFGCFLAWETRNVSIPALNDSKYIGMSVYNVGIMCIIGAAVSFLTRDQPNVQFCIVALVIIFCSTITLCLVFVPKVSTAMYGLIQPYGERIVEVSERLKFTQNQKKEDSKTSTSVTSVNQANTSRLDGLHIQRRLSLQLPILHHAYLPSIGGVDASCSSPTSSPASSPHHRHMPPSYRVMVSGL</sequence>
<keyword evidence="14" id="KW-0807">Transducer</keyword>
<keyword evidence="10 18" id="KW-0472">Membrane</keyword>
<feature type="transmembrane region" description="Helical" evidence="18">
    <location>
        <begin position="517"/>
        <end position="534"/>
    </location>
</feature>
<keyword evidence="4 18" id="KW-0812">Transmembrane</keyword>
<evidence type="ECO:0000256" key="2">
    <source>
        <dbReference type="ARBA" id="ARBA00022475"/>
    </source>
</evidence>
<dbReference type="InterPro" id="IPR002455">
    <property type="entry name" value="GPCR3_GABA-B"/>
</dbReference>
<dbReference type="Pfam" id="PF00003">
    <property type="entry name" value="7tm_3"/>
    <property type="match status" value="1"/>
</dbReference>
<dbReference type="AlphaFoldDB" id="A0A8C2IX86"/>
<proteinExistence type="inferred from homology"/>